<evidence type="ECO:0000313" key="2">
    <source>
        <dbReference type="EMBL" id="SHL83504.1"/>
    </source>
</evidence>
<sequence>MYDDNTSFGSFIWYFITQWLGRNPLLLLMISIPALVLFCMMKAEQRSSKN</sequence>
<proteinExistence type="predicted"/>
<keyword evidence="3" id="KW-1185">Reference proteome</keyword>
<dbReference type="STRING" id="1419482.SAMN05444266_105158"/>
<reference evidence="2 3" key="1">
    <citation type="submission" date="2016-11" db="EMBL/GenBank/DDBJ databases">
        <authorList>
            <person name="Jaros S."/>
            <person name="Januszkiewicz K."/>
            <person name="Wedrychowicz H."/>
        </authorList>
    </citation>
    <scope>NUCLEOTIDE SEQUENCE [LARGE SCALE GENOMIC DNA]</scope>
    <source>
        <strain evidence="2 3">DSM 27406</strain>
    </source>
</reference>
<dbReference type="Proteomes" id="UP000184420">
    <property type="component" value="Unassembled WGS sequence"/>
</dbReference>
<keyword evidence="1" id="KW-0812">Transmembrane</keyword>
<feature type="transmembrane region" description="Helical" evidence="1">
    <location>
        <begin position="20"/>
        <end position="40"/>
    </location>
</feature>
<dbReference type="AlphaFoldDB" id="A0A1M7DVH7"/>
<evidence type="ECO:0000256" key="1">
    <source>
        <dbReference type="SAM" id="Phobius"/>
    </source>
</evidence>
<evidence type="ECO:0000313" key="3">
    <source>
        <dbReference type="Proteomes" id="UP000184420"/>
    </source>
</evidence>
<organism evidence="2 3">
    <name type="scientific">Chitinophaga jiangningensis</name>
    <dbReference type="NCBI Taxonomy" id="1419482"/>
    <lineage>
        <taxon>Bacteria</taxon>
        <taxon>Pseudomonadati</taxon>
        <taxon>Bacteroidota</taxon>
        <taxon>Chitinophagia</taxon>
        <taxon>Chitinophagales</taxon>
        <taxon>Chitinophagaceae</taxon>
        <taxon>Chitinophaga</taxon>
    </lineage>
</organism>
<dbReference type="RefSeq" id="WP_178372136.1">
    <property type="nucleotide sequence ID" value="NZ_FRBL01000005.1"/>
</dbReference>
<accession>A0A1M7DVH7</accession>
<name>A0A1M7DVH7_9BACT</name>
<dbReference type="EMBL" id="FRBL01000005">
    <property type="protein sequence ID" value="SHL83504.1"/>
    <property type="molecule type" value="Genomic_DNA"/>
</dbReference>
<keyword evidence="1" id="KW-0472">Membrane</keyword>
<protein>
    <submittedName>
        <fullName evidence="2">Uncharacterized protein</fullName>
    </submittedName>
</protein>
<keyword evidence="1" id="KW-1133">Transmembrane helix</keyword>
<gene>
    <name evidence="2" type="ORF">SAMN05444266_105158</name>
</gene>